<dbReference type="Proteomes" id="UP000289886">
    <property type="component" value="Unassembled WGS sequence"/>
</dbReference>
<evidence type="ECO:0000313" key="4">
    <source>
        <dbReference type="Proteomes" id="UP000289886"/>
    </source>
</evidence>
<dbReference type="PANTHER" id="PTHR22093:SF0">
    <property type="entry name" value="LEUKOCYTE RECEPTOR CLUSTER MEMBER 1"/>
    <property type="match status" value="1"/>
</dbReference>
<dbReference type="SMART" id="SM01083">
    <property type="entry name" value="Cir_N"/>
    <property type="match status" value="1"/>
</dbReference>
<keyword evidence="3" id="KW-0675">Receptor</keyword>
<name>A0A444UQR8_ACIRT</name>
<proteinExistence type="predicted"/>
<gene>
    <name evidence="3" type="ORF">EOD39_22139</name>
</gene>
<dbReference type="InterPro" id="IPR019339">
    <property type="entry name" value="CIR_N_dom"/>
</dbReference>
<comment type="caution">
    <text evidence="3">The sequence shown here is derived from an EMBL/GenBank/DDBJ whole genome shotgun (WGS) entry which is preliminary data.</text>
</comment>
<sequence length="96" mass="10949">MNILPKKSWHVRNKDNVARVRKDEAQAAEEARERQRRVERAEQESGNAALGGEEEGEKESERHLDLFGERDLGGGEKRGNKEYEADKKQEQASDSV</sequence>
<protein>
    <submittedName>
        <fullName evidence="3">Leukocyte receptor cluster member 1-like</fullName>
    </submittedName>
</protein>
<feature type="region of interest" description="Disordered" evidence="1">
    <location>
        <begin position="1"/>
        <end position="96"/>
    </location>
</feature>
<dbReference type="AlphaFoldDB" id="A0A444UQR8"/>
<dbReference type="InterPro" id="IPR039875">
    <property type="entry name" value="LENG1-like"/>
</dbReference>
<feature type="compositionally biased region" description="Basic and acidic residues" evidence="1">
    <location>
        <begin position="59"/>
        <end position="96"/>
    </location>
</feature>
<feature type="compositionally biased region" description="Basic and acidic residues" evidence="1">
    <location>
        <begin position="12"/>
        <end position="43"/>
    </location>
</feature>
<feature type="domain" description="CBF1-interacting co-repressor CIR N-terminal" evidence="2">
    <location>
        <begin position="8"/>
        <end position="44"/>
    </location>
</feature>
<dbReference type="Pfam" id="PF10197">
    <property type="entry name" value="Cir_N"/>
    <property type="match status" value="1"/>
</dbReference>
<evidence type="ECO:0000259" key="2">
    <source>
        <dbReference type="SMART" id="SM01083"/>
    </source>
</evidence>
<evidence type="ECO:0000313" key="3">
    <source>
        <dbReference type="EMBL" id="RXM90497.1"/>
    </source>
</evidence>
<keyword evidence="4" id="KW-1185">Reference proteome</keyword>
<dbReference type="PANTHER" id="PTHR22093">
    <property type="entry name" value="LEUKOCYTE RECEPTOR CLUSTER LRC MEMBER 1"/>
    <property type="match status" value="1"/>
</dbReference>
<evidence type="ECO:0000256" key="1">
    <source>
        <dbReference type="SAM" id="MobiDB-lite"/>
    </source>
</evidence>
<reference evidence="3 4" key="1">
    <citation type="submission" date="2019-01" db="EMBL/GenBank/DDBJ databases">
        <title>Draft Genome and Complete Hox-Cluster Characterization of the Sterlet Sturgeon (Acipenser ruthenus).</title>
        <authorList>
            <person name="Wei Q."/>
        </authorList>
    </citation>
    <scope>NUCLEOTIDE SEQUENCE [LARGE SCALE GENOMIC DNA]</scope>
    <source>
        <strain evidence="3">WHYD16114868_AA</strain>
        <tissue evidence="3">Blood</tissue>
    </source>
</reference>
<organism evidence="3 4">
    <name type="scientific">Acipenser ruthenus</name>
    <name type="common">Sterlet sturgeon</name>
    <dbReference type="NCBI Taxonomy" id="7906"/>
    <lineage>
        <taxon>Eukaryota</taxon>
        <taxon>Metazoa</taxon>
        <taxon>Chordata</taxon>
        <taxon>Craniata</taxon>
        <taxon>Vertebrata</taxon>
        <taxon>Euteleostomi</taxon>
        <taxon>Actinopterygii</taxon>
        <taxon>Chondrostei</taxon>
        <taxon>Acipenseriformes</taxon>
        <taxon>Acipenseridae</taxon>
        <taxon>Acipenser</taxon>
    </lineage>
</organism>
<dbReference type="EMBL" id="SCEB01024015">
    <property type="protein sequence ID" value="RXM90497.1"/>
    <property type="molecule type" value="Genomic_DNA"/>
</dbReference>
<accession>A0A444UQR8</accession>